<dbReference type="InterPro" id="IPR036291">
    <property type="entry name" value="NAD(P)-bd_dom_sf"/>
</dbReference>
<accession>A0A430B3D8</accession>
<protein>
    <submittedName>
        <fullName evidence="6">Galactitol-1-phosphate 5-dehydrogenase</fullName>
    </submittedName>
</protein>
<dbReference type="InterPro" id="IPR013149">
    <property type="entry name" value="ADH-like_C"/>
</dbReference>
<evidence type="ECO:0000256" key="1">
    <source>
        <dbReference type="ARBA" id="ARBA00022723"/>
    </source>
</evidence>
<organism evidence="6 7">
    <name type="scientific">Vagococcus acidifermentans</name>
    <dbReference type="NCBI Taxonomy" id="564710"/>
    <lineage>
        <taxon>Bacteria</taxon>
        <taxon>Bacillati</taxon>
        <taxon>Bacillota</taxon>
        <taxon>Bacilli</taxon>
        <taxon>Lactobacillales</taxon>
        <taxon>Enterococcaceae</taxon>
        <taxon>Vagococcus</taxon>
    </lineage>
</organism>
<evidence type="ECO:0000256" key="2">
    <source>
        <dbReference type="ARBA" id="ARBA00022833"/>
    </source>
</evidence>
<dbReference type="Pfam" id="PF08240">
    <property type="entry name" value="ADH_N"/>
    <property type="match status" value="1"/>
</dbReference>
<dbReference type="OrthoDB" id="9770238at2"/>
<comment type="cofactor">
    <cofactor evidence="4">
        <name>Zn(2+)</name>
        <dbReference type="ChEBI" id="CHEBI:29105"/>
    </cofactor>
</comment>
<dbReference type="InterPro" id="IPR020843">
    <property type="entry name" value="ER"/>
</dbReference>
<dbReference type="AlphaFoldDB" id="A0A430B3D8"/>
<dbReference type="PANTHER" id="PTHR43401">
    <property type="entry name" value="L-THREONINE 3-DEHYDROGENASE"/>
    <property type="match status" value="1"/>
</dbReference>
<reference evidence="6 7" key="1">
    <citation type="submission" date="2017-05" db="EMBL/GenBank/DDBJ databases">
        <title>Vagococcus spp. assemblies.</title>
        <authorList>
            <person name="Gulvik C.A."/>
        </authorList>
    </citation>
    <scope>NUCLEOTIDE SEQUENCE [LARGE SCALE GENOMIC DNA]</scope>
    <source>
        <strain evidence="6 7">LMG 24798</strain>
    </source>
</reference>
<evidence type="ECO:0000256" key="4">
    <source>
        <dbReference type="RuleBase" id="RU361277"/>
    </source>
</evidence>
<dbReference type="GO" id="GO:0008270">
    <property type="term" value="F:zinc ion binding"/>
    <property type="evidence" value="ECO:0007669"/>
    <property type="project" value="InterPro"/>
</dbReference>
<proteinExistence type="inferred from homology"/>
<dbReference type="InterPro" id="IPR002328">
    <property type="entry name" value="ADH_Zn_CS"/>
</dbReference>
<keyword evidence="1 4" id="KW-0479">Metal-binding</keyword>
<dbReference type="Pfam" id="PF00107">
    <property type="entry name" value="ADH_zinc_N"/>
    <property type="match status" value="1"/>
</dbReference>
<dbReference type="InterPro" id="IPR050129">
    <property type="entry name" value="Zn_alcohol_dh"/>
</dbReference>
<name>A0A430B3D8_9ENTE</name>
<dbReference type="EMBL" id="NGKC01000001">
    <property type="protein sequence ID" value="RSU14824.1"/>
    <property type="molecule type" value="Genomic_DNA"/>
</dbReference>
<dbReference type="InterPro" id="IPR013154">
    <property type="entry name" value="ADH-like_N"/>
</dbReference>
<dbReference type="SMART" id="SM00829">
    <property type="entry name" value="PKS_ER"/>
    <property type="match status" value="1"/>
</dbReference>
<keyword evidence="3" id="KW-0560">Oxidoreductase</keyword>
<comment type="similarity">
    <text evidence="4">Belongs to the zinc-containing alcohol dehydrogenase family.</text>
</comment>
<evidence type="ECO:0000256" key="3">
    <source>
        <dbReference type="ARBA" id="ARBA00023002"/>
    </source>
</evidence>
<keyword evidence="7" id="KW-1185">Reference proteome</keyword>
<dbReference type="InterPro" id="IPR011032">
    <property type="entry name" value="GroES-like_sf"/>
</dbReference>
<comment type="caution">
    <text evidence="6">The sequence shown here is derived from an EMBL/GenBank/DDBJ whole genome shotgun (WGS) entry which is preliminary data.</text>
</comment>
<gene>
    <name evidence="6" type="ORF">CBF27_01440</name>
</gene>
<dbReference type="SUPFAM" id="SSF50129">
    <property type="entry name" value="GroES-like"/>
    <property type="match status" value="1"/>
</dbReference>
<dbReference type="Proteomes" id="UP000286773">
    <property type="component" value="Unassembled WGS sequence"/>
</dbReference>
<dbReference type="SUPFAM" id="SSF51735">
    <property type="entry name" value="NAD(P)-binding Rossmann-fold domains"/>
    <property type="match status" value="1"/>
</dbReference>
<dbReference type="Gene3D" id="3.40.50.720">
    <property type="entry name" value="NAD(P)-binding Rossmann-like Domain"/>
    <property type="match status" value="1"/>
</dbReference>
<evidence type="ECO:0000259" key="5">
    <source>
        <dbReference type="SMART" id="SM00829"/>
    </source>
</evidence>
<keyword evidence="2 4" id="KW-0862">Zinc</keyword>
<dbReference type="PANTHER" id="PTHR43401:SF2">
    <property type="entry name" value="L-THREONINE 3-DEHYDROGENASE"/>
    <property type="match status" value="1"/>
</dbReference>
<dbReference type="CDD" id="cd08236">
    <property type="entry name" value="sugar_DH"/>
    <property type="match status" value="1"/>
</dbReference>
<dbReference type="GO" id="GO:0016491">
    <property type="term" value="F:oxidoreductase activity"/>
    <property type="evidence" value="ECO:0007669"/>
    <property type="project" value="UniProtKB-KW"/>
</dbReference>
<dbReference type="Gene3D" id="3.90.180.10">
    <property type="entry name" value="Medium-chain alcohol dehydrogenases, catalytic domain"/>
    <property type="match status" value="1"/>
</dbReference>
<evidence type="ECO:0000313" key="6">
    <source>
        <dbReference type="EMBL" id="RSU14824.1"/>
    </source>
</evidence>
<feature type="domain" description="Enoyl reductase (ER)" evidence="5">
    <location>
        <begin position="10"/>
        <end position="312"/>
    </location>
</feature>
<sequence length="349" mass="37526">MKAAVLVAPGVIEVQEIDIPEITADEVLIKVSYTGICGSDLPRTQNENGARKYPLVIGHEFSGTVAKVGENVKNLPLNTPVCVAPLIPDPESIYTKEGLYGLSDNYNIIGTGSNGGMAEYVKVPIEHVVPIPNSLSLLDAAGVEPAAISFHALRKSNIQAGDKVAVLGCGPIGQFAVQCAKIFGASEIIAVDIFQDKLNLAKELGATSTINSKENNLIDEIMKQTGIGVDVVIETAGSVITQEQALNIARKNGSIVFVGISHQDLHLKASSVEKILRGELTVNGAWNSYTAPYPGRDWEGTLAFMDKKEIVFQPMISHHISLEELGDYLTKMHNKTIEFNKVIVDVNPE</sequence>
<dbReference type="PROSITE" id="PS00059">
    <property type="entry name" value="ADH_ZINC"/>
    <property type="match status" value="1"/>
</dbReference>
<evidence type="ECO:0000313" key="7">
    <source>
        <dbReference type="Proteomes" id="UP000286773"/>
    </source>
</evidence>